<protein>
    <submittedName>
        <fullName evidence="2">Uncharacterized protein</fullName>
    </submittedName>
</protein>
<dbReference type="InterPro" id="IPR026847">
    <property type="entry name" value="VPS13"/>
</dbReference>
<dbReference type="EMBL" id="CAJEWN010000103">
    <property type="protein sequence ID" value="CAD2164369.1"/>
    <property type="molecule type" value="Genomic_DNA"/>
</dbReference>
<dbReference type="GO" id="GO:0006623">
    <property type="term" value="P:protein targeting to vacuole"/>
    <property type="evidence" value="ECO:0007669"/>
    <property type="project" value="TreeGrafter"/>
</dbReference>
<accession>A0A6V7URM6</accession>
<proteinExistence type="predicted"/>
<dbReference type="GO" id="GO:0045053">
    <property type="term" value="P:protein retention in Golgi apparatus"/>
    <property type="evidence" value="ECO:0007669"/>
    <property type="project" value="TreeGrafter"/>
</dbReference>
<dbReference type="PANTHER" id="PTHR16166:SF141">
    <property type="entry name" value="INTERMEMBRANE LIPID TRANSFER PROTEIN VPS13D"/>
    <property type="match status" value="1"/>
</dbReference>
<reference evidence="2 3" key="1">
    <citation type="submission" date="2020-08" db="EMBL/GenBank/DDBJ databases">
        <authorList>
            <person name="Koutsovoulos G."/>
            <person name="Danchin GJ E."/>
        </authorList>
    </citation>
    <scope>NUCLEOTIDE SEQUENCE [LARGE SCALE GENOMIC DNA]</scope>
</reference>
<sequence length="1316" mass="150028">MFSGNFPDTLVILRLENLIINCTNDFYKLLYECINHNFGEQLILQPELIPNELLEFSEIDLGEPLEKYATFCVRLQLKGVQLNLLTPSSPFETNSFEKFATFSLNSVKVLFNSFIDSHSEIDIICKSATLEDSTNSTHTAEPFKKLLKARHEKSYNKHVASTSSTTKNNESKKLLCELHIQMARNECHIFSFILIKTRVFLLFEWIEKLKLFLLLVNNLNSNEFSSKNGIHCRSSSTTTIQHQKQQKYFKNNLSQAELTHSSLSTSSSSTNIINQNKIISMFKITLKDCELIILEDESKCDSFALITNCSGVILYNVYEDNELYDIQCEIQNFSLSWCLMNCEKSSLTQITNESNATINIQMSNSNKTSIKEKILLKSSIIDGIEHLLLKQKQQHIQINLGALIIRSSLKDFFIIKYIIDSALIIWEKSQTQSFFWSDSNFVNNKNSHQIIPKKWRFNCNQLCIWILKETTATTNSSGSMAPFLRFNLFGLNAQWTSRHLETNFSVSIDNYRERAPLGWEPLLECWRIARLELEENAQQKWNLWLRPADDSLAELNITQTFVEDLIDFIEINNKLFLQTTTTNKTLNLIEQTRNQNYKMSKTTTKTSNNADNNNSFSESYKIQNQNSASGSAKQRSNSFLSTSTKYMSRCNAFDSIKISNPSDIDLNIQLDLPAGIGISLIGNNCENNINTSVNELQQQEELIYARFYSVRIGILKHQNNTYVFNCSSQSIQFDNQILGADRHNLFFCDPNALRDEPVVGPFPALNFEMSYTSTDILDAYESFRLKLCNSCVLLDEQLIWRLVYFIKNIVEYSRRNKWKEKQQQKQKEKIQTQQVTKNCYFGAFQLEFGDISLSVLTTDKNALPPCLRLLKERFAETLLLVNFENALVTLAPFWAHRCLTTLNNLFANIVDFYIGQLKKQKLNIFVAMDAIGNPSGFATEFKEGFEGLLFEGDVAGFTFGIGYGAANSISKVASSMAQGVGALTFDDQHEQFRRWMLRSKPEHEANALGYLYGGLKGFGVGVYGGLTAIAKNTFVAARQEGVLPGVIRGVTTGAVDTFTKPLQGTLDLVEGTASAIREVVGAPLVRRAHFPKKRLRSPRVCSSMNGLLPSYSNELAEAQQDLLRITGTYALNDDNRLLCIVPFYERFTPEGWIIRHRALIVPSQSYICRNIVEGGGQENLNFEEKTIVTHRILFEHLKNVQISSSNNNLNKYKRSSSSSNLKTTTTTNCRPVGIDIFYNNSCTQQQQNSSFNYQINNNKQQQLPALTLLCTNLEYAQFLSKQMMKAKVLYERHLQLKRLNNVKNDGKKKIFPIFTI</sequence>
<dbReference type="PANTHER" id="PTHR16166">
    <property type="entry name" value="VACUOLAR PROTEIN SORTING-ASSOCIATED PROTEIN VPS13"/>
    <property type="match status" value="1"/>
</dbReference>
<dbReference type="GO" id="GO:0007005">
    <property type="term" value="P:mitochondrion organization"/>
    <property type="evidence" value="ECO:0007669"/>
    <property type="project" value="TreeGrafter"/>
</dbReference>
<comment type="caution">
    <text evidence="2">The sequence shown here is derived from an EMBL/GenBank/DDBJ whole genome shotgun (WGS) entry which is preliminary data.</text>
</comment>
<feature type="region of interest" description="Disordered" evidence="1">
    <location>
        <begin position="597"/>
        <end position="617"/>
    </location>
</feature>
<gene>
    <name evidence="2" type="ORF">MENT_LOCUS16534</name>
</gene>
<dbReference type="OrthoDB" id="272810at2759"/>
<evidence type="ECO:0000313" key="2">
    <source>
        <dbReference type="EMBL" id="CAD2164369.1"/>
    </source>
</evidence>
<organism evidence="2 3">
    <name type="scientific">Meloidogyne enterolobii</name>
    <name type="common">Root-knot nematode worm</name>
    <name type="synonym">Meloidogyne mayaguensis</name>
    <dbReference type="NCBI Taxonomy" id="390850"/>
    <lineage>
        <taxon>Eukaryota</taxon>
        <taxon>Metazoa</taxon>
        <taxon>Ecdysozoa</taxon>
        <taxon>Nematoda</taxon>
        <taxon>Chromadorea</taxon>
        <taxon>Rhabditida</taxon>
        <taxon>Tylenchina</taxon>
        <taxon>Tylenchomorpha</taxon>
        <taxon>Tylenchoidea</taxon>
        <taxon>Meloidogynidae</taxon>
        <taxon>Meloidogyninae</taxon>
        <taxon>Meloidogyne</taxon>
    </lineage>
</organism>
<dbReference type="Proteomes" id="UP000580250">
    <property type="component" value="Unassembled WGS sequence"/>
</dbReference>
<name>A0A6V7URM6_MELEN</name>
<evidence type="ECO:0000313" key="3">
    <source>
        <dbReference type="Proteomes" id="UP000580250"/>
    </source>
</evidence>
<evidence type="ECO:0000256" key="1">
    <source>
        <dbReference type="SAM" id="MobiDB-lite"/>
    </source>
</evidence>